<organism evidence="2 3">
    <name type="scientific">Ferviditalea candida</name>
    <dbReference type="NCBI Taxonomy" id="3108399"/>
    <lineage>
        <taxon>Bacteria</taxon>
        <taxon>Bacillati</taxon>
        <taxon>Bacillota</taxon>
        <taxon>Bacilli</taxon>
        <taxon>Bacillales</taxon>
        <taxon>Paenibacillaceae</taxon>
        <taxon>Ferviditalea</taxon>
    </lineage>
</organism>
<dbReference type="Proteomes" id="UP001310386">
    <property type="component" value="Unassembled WGS sequence"/>
</dbReference>
<feature type="chain" id="PRO_5045647786" description="Lipoprotein" evidence="1">
    <location>
        <begin position="18"/>
        <end position="283"/>
    </location>
</feature>
<evidence type="ECO:0000313" key="3">
    <source>
        <dbReference type="Proteomes" id="UP001310386"/>
    </source>
</evidence>
<evidence type="ECO:0008006" key="4">
    <source>
        <dbReference type="Google" id="ProtNLM"/>
    </source>
</evidence>
<evidence type="ECO:0000313" key="2">
    <source>
        <dbReference type="EMBL" id="MEB3103869.1"/>
    </source>
</evidence>
<protein>
    <recommendedName>
        <fullName evidence="4">Lipoprotein</fullName>
    </recommendedName>
</protein>
<accession>A0ABU5ZMY0</accession>
<proteinExistence type="predicted"/>
<keyword evidence="1" id="KW-0732">Signal</keyword>
<sequence length="283" mass="32619">MATRAVYFSMWIFAALALNGCALTDGGNDPEKVLSRALSGISAKDNFSFNGSFEVKNSGIWLEKGRRFEGFVVHRNQLYIKTFSLSDLNVKQNEHEYYNSRKGTAYLRSGSGWKLLGNGSTPRNDPMSDWNPVYYFRLIQKYKKTVEIDGKLSDPEKIVLNIRLDPKEIANVMNQRLRDGFNAEVTEVRHKTLQRDSQATAKDLKMQRDIHSVYTAAEKEWQEISNSLSVNPQVLLWIERKTNLPKRLQVNMVMNYSLHGKDFQEINKVTCDITNFDKFYNIP</sequence>
<dbReference type="EMBL" id="JAYJLD010000055">
    <property type="protein sequence ID" value="MEB3103869.1"/>
    <property type="molecule type" value="Genomic_DNA"/>
</dbReference>
<dbReference type="RefSeq" id="WP_371755997.1">
    <property type="nucleotide sequence ID" value="NZ_JAYJLD010000055.1"/>
</dbReference>
<comment type="caution">
    <text evidence="2">The sequence shown here is derived from an EMBL/GenBank/DDBJ whole genome shotgun (WGS) entry which is preliminary data.</text>
</comment>
<name>A0ABU5ZMY0_9BACL</name>
<feature type="signal peptide" evidence="1">
    <location>
        <begin position="1"/>
        <end position="17"/>
    </location>
</feature>
<gene>
    <name evidence="2" type="ORF">VF724_19825</name>
</gene>
<evidence type="ECO:0000256" key="1">
    <source>
        <dbReference type="SAM" id="SignalP"/>
    </source>
</evidence>
<keyword evidence="3" id="KW-1185">Reference proteome</keyword>
<reference evidence="2" key="1">
    <citation type="submission" date="2023-12" db="EMBL/GenBank/DDBJ databases">
        <title>Fervidustalea candida gen. nov., sp. nov., a novel member of the family Paenibacillaceae isolated from a geothermal area.</title>
        <authorList>
            <person name="Li W.-J."/>
            <person name="Jiao J.-Y."/>
            <person name="Chen Y."/>
        </authorList>
    </citation>
    <scope>NUCLEOTIDE SEQUENCE</scope>
    <source>
        <strain evidence="2">SYSU GA230002</strain>
    </source>
</reference>